<keyword evidence="2" id="KW-0614">Plasmid</keyword>
<name>A0A518BT41_9BACT</name>
<dbReference type="InterPro" id="IPR002716">
    <property type="entry name" value="PIN_dom"/>
</dbReference>
<dbReference type="EMBL" id="CP036288">
    <property type="protein sequence ID" value="QDU70143.1"/>
    <property type="molecule type" value="Genomic_DNA"/>
</dbReference>
<dbReference type="KEGG" id="pbap:Pla133_52670"/>
<proteinExistence type="predicted"/>
<feature type="domain" description="PIN" evidence="1">
    <location>
        <begin position="2"/>
        <end position="103"/>
    </location>
</feature>
<keyword evidence="3" id="KW-1185">Reference proteome</keyword>
<dbReference type="SUPFAM" id="SSF88723">
    <property type="entry name" value="PIN domain-like"/>
    <property type="match status" value="1"/>
</dbReference>
<dbReference type="RefSeq" id="WP_145071103.1">
    <property type="nucleotide sequence ID" value="NZ_CP036288.1"/>
</dbReference>
<evidence type="ECO:0000259" key="1">
    <source>
        <dbReference type="Pfam" id="PF13470"/>
    </source>
</evidence>
<organism evidence="2 3">
    <name type="scientific">Engelhardtia mirabilis</name>
    <dbReference type="NCBI Taxonomy" id="2528011"/>
    <lineage>
        <taxon>Bacteria</taxon>
        <taxon>Pseudomonadati</taxon>
        <taxon>Planctomycetota</taxon>
        <taxon>Planctomycetia</taxon>
        <taxon>Planctomycetia incertae sedis</taxon>
        <taxon>Engelhardtia</taxon>
    </lineage>
</organism>
<reference evidence="2 3" key="1">
    <citation type="submission" date="2019-02" db="EMBL/GenBank/DDBJ databases">
        <title>Deep-cultivation of Planctomycetes and their phenomic and genomic characterization uncovers novel biology.</title>
        <authorList>
            <person name="Wiegand S."/>
            <person name="Jogler M."/>
            <person name="Boedeker C."/>
            <person name="Pinto D."/>
            <person name="Vollmers J."/>
            <person name="Rivas-Marin E."/>
            <person name="Kohn T."/>
            <person name="Peeters S.H."/>
            <person name="Heuer A."/>
            <person name="Rast P."/>
            <person name="Oberbeckmann S."/>
            <person name="Bunk B."/>
            <person name="Jeske O."/>
            <person name="Meyerdierks A."/>
            <person name="Storesund J.E."/>
            <person name="Kallscheuer N."/>
            <person name="Luecker S."/>
            <person name="Lage O.M."/>
            <person name="Pohl T."/>
            <person name="Merkel B.J."/>
            <person name="Hornburger P."/>
            <person name="Mueller R.-W."/>
            <person name="Bruemmer F."/>
            <person name="Labrenz M."/>
            <person name="Spormann A.M."/>
            <person name="Op den Camp H."/>
            <person name="Overmann J."/>
            <person name="Amann R."/>
            <person name="Jetten M.S.M."/>
            <person name="Mascher T."/>
            <person name="Medema M.H."/>
            <person name="Devos D.P."/>
            <person name="Kaster A.-K."/>
            <person name="Ovreas L."/>
            <person name="Rohde M."/>
            <person name="Galperin M.Y."/>
            <person name="Jogler C."/>
        </authorList>
    </citation>
    <scope>NUCLEOTIDE SEQUENCE [LARGE SCALE GENOMIC DNA]</scope>
    <source>
        <strain evidence="2 3">Pla133</strain>
        <plasmid evidence="3">ppla133_1</plasmid>
    </source>
</reference>
<dbReference type="InterPro" id="IPR029060">
    <property type="entry name" value="PIN-like_dom_sf"/>
</dbReference>
<protein>
    <recommendedName>
        <fullName evidence="1">PIN domain-containing protein</fullName>
    </recommendedName>
</protein>
<dbReference type="Proteomes" id="UP000316921">
    <property type="component" value="Plasmid pPla133_1"/>
</dbReference>
<dbReference type="Pfam" id="PF13470">
    <property type="entry name" value="PIN_3"/>
    <property type="match status" value="1"/>
</dbReference>
<geneLocation type="plasmid" evidence="3">
    <name>ppla133_1</name>
</geneLocation>
<sequence>MRVFLDANVLFSASNAGSATQRLIALGTARAQLITSELAILEARKNLRLKRPSWLEAFETLRESIDIVPTVVFGLQVKLASKDVPLLCAAIRAEADLFVTGDRLDFGHLLDEVVHGVRIISPLGLAERLLE</sequence>
<evidence type="ECO:0000313" key="2">
    <source>
        <dbReference type="EMBL" id="QDU70143.1"/>
    </source>
</evidence>
<accession>A0A518BT41</accession>
<gene>
    <name evidence="2" type="ORF">Pla133_52670</name>
</gene>
<evidence type="ECO:0000313" key="3">
    <source>
        <dbReference type="Proteomes" id="UP000316921"/>
    </source>
</evidence>
<dbReference type="AlphaFoldDB" id="A0A518BT41"/>